<comment type="caution">
    <text evidence="2">The sequence shown here is derived from an EMBL/GenBank/DDBJ whole genome shotgun (WGS) entry which is preliminary data.</text>
</comment>
<dbReference type="Pfam" id="PF13470">
    <property type="entry name" value="PIN_3"/>
    <property type="match status" value="1"/>
</dbReference>
<accession>A0A9X2Q3B1</accession>
<dbReference type="SUPFAM" id="SSF88723">
    <property type="entry name" value="PIN domain-like"/>
    <property type="match status" value="1"/>
</dbReference>
<evidence type="ECO:0000313" key="2">
    <source>
        <dbReference type="EMBL" id="MCS3678803.1"/>
    </source>
</evidence>
<dbReference type="Proteomes" id="UP001155027">
    <property type="component" value="Unassembled WGS sequence"/>
</dbReference>
<name>A0A9X2Q3B1_9BACT</name>
<evidence type="ECO:0000313" key="3">
    <source>
        <dbReference type="Proteomes" id="UP001155027"/>
    </source>
</evidence>
<dbReference type="EMBL" id="JANUAU010000009">
    <property type="protein sequence ID" value="MCS3678803.1"/>
    <property type="molecule type" value="Genomic_DNA"/>
</dbReference>
<dbReference type="AlphaFoldDB" id="A0A9X2Q3B1"/>
<reference evidence="2" key="1">
    <citation type="submission" date="2022-08" db="EMBL/GenBank/DDBJ databases">
        <title>Genomic Encyclopedia of Type Strains, Phase V (KMG-V): Genome sequencing to study the core and pangenomes of soil and plant-associated prokaryotes.</title>
        <authorList>
            <person name="Whitman W."/>
        </authorList>
    </citation>
    <scope>NUCLEOTIDE SEQUENCE</scope>
    <source>
        <strain evidence="2">0</strain>
    </source>
</reference>
<dbReference type="InterPro" id="IPR029060">
    <property type="entry name" value="PIN-like_dom_sf"/>
</dbReference>
<evidence type="ECO:0000259" key="1">
    <source>
        <dbReference type="Pfam" id="PF13470"/>
    </source>
</evidence>
<sequence>MTVLLDTNVLIDAAVVSRSYHGTAVRLIAAAERDTIDGLVAPASIATCWYVAHEREDTDPRPLFDLLADVMRFAPMGRSPLRTALQNPGTDDFEDSYLAAAGTSASASAIATRNESDFVSTTLTPYHPLDLVEMLGK</sequence>
<gene>
    <name evidence="2" type="ORF">GGP71_002744</name>
</gene>
<protein>
    <submittedName>
        <fullName evidence="2">Nucleic acid-binding protein</fullName>
    </submittedName>
</protein>
<dbReference type="RefSeq" id="WP_259080838.1">
    <property type="nucleotide sequence ID" value="NZ_JANUAU010000009.1"/>
</dbReference>
<dbReference type="InterPro" id="IPR002716">
    <property type="entry name" value="PIN_dom"/>
</dbReference>
<feature type="domain" description="PIN" evidence="1">
    <location>
        <begin position="3"/>
        <end position="115"/>
    </location>
</feature>
<proteinExistence type="predicted"/>
<organism evidence="2 3">
    <name type="scientific">Salinibacter ruber</name>
    <dbReference type="NCBI Taxonomy" id="146919"/>
    <lineage>
        <taxon>Bacteria</taxon>
        <taxon>Pseudomonadati</taxon>
        <taxon>Rhodothermota</taxon>
        <taxon>Rhodothermia</taxon>
        <taxon>Rhodothermales</taxon>
        <taxon>Salinibacteraceae</taxon>
        <taxon>Salinibacter</taxon>
    </lineage>
</organism>